<name>A0A0L7REV6_9HYME</name>
<dbReference type="Proteomes" id="UP000053825">
    <property type="component" value="Unassembled WGS sequence"/>
</dbReference>
<proteinExistence type="predicted"/>
<reference evidence="1 2" key="1">
    <citation type="submission" date="2015-07" db="EMBL/GenBank/DDBJ databases">
        <title>The genome of Habropoda laboriosa.</title>
        <authorList>
            <person name="Pan H."/>
            <person name="Kapheim K."/>
        </authorList>
    </citation>
    <scope>NUCLEOTIDE SEQUENCE [LARGE SCALE GENOMIC DNA]</scope>
    <source>
        <strain evidence="1">0110345459</strain>
    </source>
</reference>
<evidence type="ECO:0008006" key="3">
    <source>
        <dbReference type="Google" id="ProtNLM"/>
    </source>
</evidence>
<gene>
    <name evidence="1" type="ORF">WH47_06008</name>
</gene>
<keyword evidence="2" id="KW-1185">Reference proteome</keyword>
<dbReference type="EMBL" id="KQ414609">
    <property type="protein sequence ID" value="KOC69344.1"/>
    <property type="molecule type" value="Genomic_DNA"/>
</dbReference>
<evidence type="ECO:0000313" key="2">
    <source>
        <dbReference type="Proteomes" id="UP000053825"/>
    </source>
</evidence>
<evidence type="ECO:0000313" key="1">
    <source>
        <dbReference type="EMBL" id="KOC69344.1"/>
    </source>
</evidence>
<protein>
    <recommendedName>
        <fullName evidence="3">Histone-lysine N-methyltransferase SETMAR</fullName>
    </recommendedName>
</protein>
<dbReference type="AlphaFoldDB" id="A0A0L7REV6"/>
<organism evidence="1 2">
    <name type="scientific">Habropoda laboriosa</name>
    <dbReference type="NCBI Taxonomy" id="597456"/>
    <lineage>
        <taxon>Eukaryota</taxon>
        <taxon>Metazoa</taxon>
        <taxon>Ecdysozoa</taxon>
        <taxon>Arthropoda</taxon>
        <taxon>Hexapoda</taxon>
        <taxon>Insecta</taxon>
        <taxon>Pterygota</taxon>
        <taxon>Neoptera</taxon>
        <taxon>Endopterygota</taxon>
        <taxon>Hymenoptera</taxon>
        <taxon>Apocrita</taxon>
        <taxon>Aculeata</taxon>
        <taxon>Apoidea</taxon>
        <taxon>Anthophila</taxon>
        <taxon>Apidae</taxon>
        <taxon>Habropoda</taxon>
    </lineage>
</organism>
<accession>A0A0L7REV6</accession>
<sequence>MIDNCHSKSATILQERVRIIETCYKNWRFSRSSDVNWPPRLCDLTPLDHFLRGYVKSV</sequence>